<organism evidence="2 3">
    <name type="scientific">Rhodonellum psychrophilum GCM71 = DSM 17998</name>
    <dbReference type="NCBI Taxonomy" id="1123057"/>
    <lineage>
        <taxon>Bacteria</taxon>
        <taxon>Pseudomonadati</taxon>
        <taxon>Bacteroidota</taxon>
        <taxon>Cytophagia</taxon>
        <taxon>Cytophagales</taxon>
        <taxon>Cytophagaceae</taxon>
        <taxon>Rhodonellum</taxon>
    </lineage>
</organism>
<accession>U5BXV7</accession>
<evidence type="ECO:0000313" key="3">
    <source>
        <dbReference type="Proteomes" id="UP000016843"/>
    </source>
</evidence>
<protein>
    <submittedName>
        <fullName evidence="2">Uncharacterized protein</fullName>
    </submittedName>
</protein>
<evidence type="ECO:0000256" key="1">
    <source>
        <dbReference type="SAM" id="Phobius"/>
    </source>
</evidence>
<dbReference type="EMBL" id="AWXR01000050">
    <property type="protein sequence ID" value="ERM81456.1"/>
    <property type="molecule type" value="Genomic_DNA"/>
</dbReference>
<name>U5BXV7_9BACT</name>
<evidence type="ECO:0000313" key="2">
    <source>
        <dbReference type="EMBL" id="ERM81456.1"/>
    </source>
</evidence>
<dbReference type="Proteomes" id="UP000016843">
    <property type="component" value="Unassembled WGS sequence"/>
</dbReference>
<feature type="transmembrane region" description="Helical" evidence="1">
    <location>
        <begin position="21"/>
        <end position="40"/>
    </location>
</feature>
<comment type="caution">
    <text evidence="2">The sequence shown here is derived from an EMBL/GenBank/DDBJ whole genome shotgun (WGS) entry which is preliminary data.</text>
</comment>
<keyword evidence="1" id="KW-0472">Membrane</keyword>
<dbReference type="AlphaFoldDB" id="U5BXV7"/>
<keyword evidence="1" id="KW-1133">Transmembrane helix</keyword>
<proteinExistence type="predicted"/>
<keyword evidence="3" id="KW-1185">Reference proteome</keyword>
<gene>
    <name evidence="2" type="ORF">P872_09910</name>
</gene>
<reference evidence="2 3" key="1">
    <citation type="journal article" date="2013" name="Genome Announc.">
        <title>Draft Genome Sequence of the Psychrophilic and Alkaliphilic Rhodonellum psychrophilum Strain GCM71T.</title>
        <authorList>
            <person name="Hauptmann A.L."/>
            <person name="Glaring M.A."/>
            <person name="Hallin P.F."/>
            <person name="Prieme A."/>
            <person name="Stougaard P."/>
        </authorList>
    </citation>
    <scope>NUCLEOTIDE SEQUENCE [LARGE SCALE GENOMIC DNA]</scope>
    <source>
        <strain evidence="2 3">GCM71</strain>
    </source>
</reference>
<keyword evidence="1" id="KW-0812">Transmembrane</keyword>
<sequence length="59" mass="7164">MKKQDKYYYIKSVNFMKQYQFLILFHAMFSLLFEGENHYIPKYFRNFLPEIGIGFPDGG</sequence>